<dbReference type="AlphaFoldDB" id="A0A5N6JET6"/>
<evidence type="ECO:0000313" key="7">
    <source>
        <dbReference type="Proteomes" id="UP000326289"/>
    </source>
</evidence>
<dbReference type="Pfam" id="PF04828">
    <property type="entry name" value="GFA"/>
    <property type="match status" value="1"/>
</dbReference>
<name>A0A5N6JET6_9EURO</name>
<evidence type="ECO:0000256" key="3">
    <source>
        <dbReference type="ARBA" id="ARBA00022833"/>
    </source>
</evidence>
<proteinExistence type="inferred from homology"/>
<dbReference type="PROSITE" id="PS51891">
    <property type="entry name" value="CENP_V_GFA"/>
    <property type="match status" value="1"/>
</dbReference>
<dbReference type="SUPFAM" id="SSF51316">
    <property type="entry name" value="Mss4-like"/>
    <property type="match status" value="1"/>
</dbReference>
<dbReference type="Proteomes" id="UP000326289">
    <property type="component" value="Unassembled WGS sequence"/>
</dbReference>
<evidence type="ECO:0000256" key="2">
    <source>
        <dbReference type="ARBA" id="ARBA00022723"/>
    </source>
</evidence>
<dbReference type="EMBL" id="ML732777">
    <property type="protein sequence ID" value="KAB8276323.1"/>
    <property type="molecule type" value="Genomic_DNA"/>
</dbReference>
<sequence>MSYEGHCICGRIRVLLEQQPPSSLVCHCHNCSRSGGGSSINYVLHKEEVTIQDPKSSLKVYEDSNTRKFCSNCGSPIMTESPSLPGKAIVKASLFDVISQPDKELFTADRQAWKGAVEGAKQE</sequence>
<dbReference type="GO" id="GO:0046872">
    <property type="term" value="F:metal ion binding"/>
    <property type="evidence" value="ECO:0007669"/>
    <property type="project" value="UniProtKB-KW"/>
</dbReference>
<keyword evidence="2" id="KW-0479">Metal-binding</keyword>
<dbReference type="InterPro" id="IPR006913">
    <property type="entry name" value="CENP-V/GFA"/>
</dbReference>
<reference evidence="6 7" key="1">
    <citation type="submission" date="2019-04" db="EMBL/GenBank/DDBJ databases">
        <title>Fungal friends and foes A comparative genomics study of 23 Aspergillus species from section Flavi.</title>
        <authorList>
            <consortium name="DOE Joint Genome Institute"/>
            <person name="Kjaerbolling I."/>
            <person name="Vesth T.C."/>
            <person name="Frisvad J.C."/>
            <person name="Nybo J.L."/>
            <person name="Theobald S."/>
            <person name="Kildgaard S."/>
            <person name="Petersen T.I."/>
            <person name="Kuo A."/>
            <person name="Sato A."/>
            <person name="Lyhne E.K."/>
            <person name="Kogle M.E."/>
            <person name="Wiebenga A."/>
            <person name="Kun R.S."/>
            <person name="Lubbers R.J."/>
            <person name="Makela M.R."/>
            <person name="Barry K."/>
            <person name="Chovatia M."/>
            <person name="Clum A."/>
            <person name="Daum C."/>
            <person name="Haridas S."/>
            <person name="He G."/>
            <person name="LaButti K."/>
            <person name="Lipzen A."/>
            <person name="Mondo S."/>
            <person name="Pangilinan J."/>
            <person name="Riley R."/>
            <person name="Salamov A."/>
            <person name="Simmons B.A."/>
            <person name="Magnuson J.K."/>
            <person name="Henrissat B."/>
            <person name="Mortensen U.H."/>
            <person name="Larsen T.O."/>
            <person name="De vries R.P."/>
            <person name="Grigoriev I.V."/>
            <person name="Machida M."/>
            <person name="Baker S.E."/>
            <person name="Andersen M.R."/>
        </authorList>
    </citation>
    <scope>NUCLEOTIDE SEQUENCE [LARGE SCALE GENOMIC DNA]</scope>
    <source>
        <strain evidence="6 7">CBS 117635</strain>
    </source>
</reference>
<dbReference type="PANTHER" id="PTHR33337:SF40">
    <property type="entry name" value="CENP-V_GFA DOMAIN-CONTAINING PROTEIN-RELATED"/>
    <property type="match status" value="1"/>
</dbReference>
<keyword evidence="7" id="KW-1185">Reference proteome</keyword>
<dbReference type="Gene3D" id="3.90.1590.10">
    <property type="entry name" value="glutathione-dependent formaldehyde- activating enzyme (gfa)"/>
    <property type="match status" value="1"/>
</dbReference>
<evidence type="ECO:0000256" key="4">
    <source>
        <dbReference type="ARBA" id="ARBA00023239"/>
    </source>
</evidence>
<accession>A0A5N6JET6</accession>
<organism evidence="6 7">
    <name type="scientific">Aspergillus minisclerotigenes</name>
    <dbReference type="NCBI Taxonomy" id="656917"/>
    <lineage>
        <taxon>Eukaryota</taxon>
        <taxon>Fungi</taxon>
        <taxon>Dikarya</taxon>
        <taxon>Ascomycota</taxon>
        <taxon>Pezizomycotina</taxon>
        <taxon>Eurotiomycetes</taxon>
        <taxon>Eurotiomycetidae</taxon>
        <taxon>Eurotiales</taxon>
        <taxon>Aspergillaceae</taxon>
        <taxon>Aspergillus</taxon>
        <taxon>Aspergillus subgen. Circumdati</taxon>
    </lineage>
</organism>
<keyword evidence="3" id="KW-0862">Zinc</keyword>
<dbReference type="GO" id="GO:0016846">
    <property type="term" value="F:carbon-sulfur lyase activity"/>
    <property type="evidence" value="ECO:0007669"/>
    <property type="project" value="InterPro"/>
</dbReference>
<evidence type="ECO:0000313" key="6">
    <source>
        <dbReference type="EMBL" id="KAB8276323.1"/>
    </source>
</evidence>
<protein>
    <submittedName>
        <fullName evidence="6">Mss4-like protein</fullName>
    </submittedName>
</protein>
<evidence type="ECO:0000256" key="1">
    <source>
        <dbReference type="ARBA" id="ARBA00005495"/>
    </source>
</evidence>
<comment type="similarity">
    <text evidence="1">Belongs to the Gfa family.</text>
</comment>
<feature type="domain" description="CENP-V/GFA" evidence="5">
    <location>
        <begin position="3"/>
        <end position="114"/>
    </location>
</feature>
<dbReference type="PANTHER" id="PTHR33337">
    <property type="entry name" value="GFA DOMAIN-CONTAINING PROTEIN"/>
    <property type="match status" value="1"/>
</dbReference>
<dbReference type="InterPro" id="IPR011057">
    <property type="entry name" value="Mss4-like_sf"/>
</dbReference>
<evidence type="ECO:0000259" key="5">
    <source>
        <dbReference type="PROSITE" id="PS51891"/>
    </source>
</evidence>
<gene>
    <name evidence="6" type="ORF">BDV30DRAFT_235776</name>
</gene>
<keyword evidence="4" id="KW-0456">Lyase</keyword>